<dbReference type="InterPro" id="IPR002481">
    <property type="entry name" value="FUR"/>
</dbReference>
<comment type="subcellular location">
    <subcellularLocation>
        <location evidence="1">Cytoplasm</location>
    </subcellularLocation>
</comment>
<sequence length="182" mass="20884">MHDEMAAHELKDALDALKETGVRITPQRHAILEFLVNSMTHPTADDIYKALEGKFPNMSVATVYNNLRVFRESGLVKELTYGDSSSRFDFATSDHYHAICENCGKIVDFHYPGLDEVEQLASHVTGFKVSHHRLEIYGTCQECEKRKSLIKKADRLNGQLIFMTFFDCRIHQTLYLLMLDQV</sequence>
<keyword evidence="12" id="KW-0408">Iron</keyword>
<evidence type="ECO:0000256" key="7">
    <source>
        <dbReference type="ARBA" id="ARBA00023015"/>
    </source>
</evidence>
<dbReference type="InterPro" id="IPR036388">
    <property type="entry name" value="WH-like_DNA-bd_sf"/>
</dbReference>
<dbReference type="SUPFAM" id="SSF46785">
    <property type="entry name" value="Winged helix' DNA-binding domain"/>
    <property type="match status" value="1"/>
</dbReference>
<keyword evidence="5 11" id="KW-0479">Metal-binding</keyword>
<keyword evidence="3" id="KW-0963">Cytoplasm</keyword>
<dbReference type="FunFam" id="1.10.10.10:FF:000147">
    <property type="entry name" value="Fur family transcriptional regulator"/>
    <property type="match status" value="1"/>
</dbReference>
<gene>
    <name evidence="13" type="primary">perR</name>
    <name evidence="13" type="ORF">BsIDN1_16250</name>
</gene>
<accession>A0A5S9M338</accession>
<dbReference type="Gene3D" id="1.10.10.10">
    <property type="entry name" value="Winged helix-like DNA-binding domain superfamily/Winged helix DNA-binding domain"/>
    <property type="match status" value="1"/>
</dbReference>
<comment type="similarity">
    <text evidence="2">Belongs to the Fur family.</text>
</comment>
<evidence type="ECO:0000256" key="9">
    <source>
        <dbReference type="ARBA" id="ARBA00023163"/>
    </source>
</evidence>
<keyword evidence="9" id="KW-0804">Transcription</keyword>
<dbReference type="InterPro" id="IPR036390">
    <property type="entry name" value="WH_DNA-bd_sf"/>
</dbReference>
<evidence type="ECO:0000256" key="11">
    <source>
        <dbReference type="PIRSR" id="PIRSR602481-1"/>
    </source>
</evidence>
<evidence type="ECO:0000256" key="12">
    <source>
        <dbReference type="PIRSR" id="PIRSR602481-2"/>
    </source>
</evidence>
<evidence type="ECO:0000256" key="6">
    <source>
        <dbReference type="ARBA" id="ARBA00022833"/>
    </source>
</evidence>
<dbReference type="GO" id="GO:0000976">
    <property type="term" value="F:transcription cis-regulatory region binding"/>
    <property type="evidence" value="ECO:0007669"/>
    <property type="project" value="TreeGrafter"/>
</dbReference>
<dbReference type="GO" id="GO:0003700">
    <property type="term" value="F:DNA-binding transcription factor activity"/>
    <property type="evidence" value="ECO:0007669"/>
    <property type="project" value="InterPro"/>
</dbReference>
<evidence type="ECO:0000256" key="8">
    <source>
        <dbReference type="ARBA" id="ARBA00023125"/>
    </source>
</evidence>
<dbReference type="Gene3D" id="3.30.1490.190">
    <property type="match status" value="1"/>
</dbReference>
<dbReference type="FunFam" id="3.30.1490.190:FF:000003">
    <property type="entry name" value="Fur family transcriptional regulator"/>
    <property type="match status" value="1"/>
</dbReference>
<evidence type="ECO:0000256" key="1">
    <source>
        <dbReference type="ARBA" id="ARBA00004496"/>
    </source>
</evidence>
<keyword evidence="4" id="KW-0678">Repressor</keyword>
<dbReference type="AlphaFoldDB" id="A0A5S9M338"/>
<dbReference type="PANTHER" id="PTHR33202:SF8">
    <property type="entry name" value="PEROXIDE-RESPONSIVE REPRESSOR PERR"/>
    <property type="match status" value="1"/>
</dbReference>
<feature type="binding site" evidence="11">
    <location>
        <position position="140"/>
    </location>
    <ligand>
        <name>Zn(2+)</name>
        <dbReference type="ChEBI" id="CHEBI:29105"/>
    </ligand>
</feature>
<dbReference type="Proteomes" id="UP000464658">
    <property type="component" value="Chromosome"/>
</dbReference>
<keyword evidence="8" id="KW-0238">DNA-binding</keyword>
<dbReference type="GO" id="GO:0008270">
    <property type="term" value="F:zinc ion binding"/>
    <property type="evidence" value="ECO:0007669"/>
    <property type="project" value="TreeGrafter"/>
</dbReference>
<dbReference type="GO" id="GO:1900376">
    <property type="term" value="P:regulation of secondary metabolite biosynthetic process"/>
    <property type="evidence" value="ECO:0007669"/>
    <property type="project" value="TreeGrafter"/>
</dbReference>
<reference evidence="13 14" key="1">
    <citation type="submission" date="2019-12" db="EMBL/GenBank/DDBJ databases">
        <title>Full genome sequence of a Bacillus safensis strain isolated from commercially available natto in Indonesia.</title>
        <authorList>
            <person name="Yoshida M."/>
            <person name="Uomi M."/>
            <person name="Waturangi D."/>
            <person name="Ekaputri J.J."/>
            <person name="Setiamarga D.H.E."/>
        </authorList>
    </citation>
    <scope>NUCLEOTIDE SEQUENCE [LARGE SCALE GENOMIC DNA]</scope>
    <source>
        <strain evidence="13 14">IDN1</strain>
    </source>
</reference>
<keyword evidence="7" id="KW-0805">Transcription regulation</keyword>
<keyword evidence="10" id="KW-0464">Manganese</keyword>
<evidence type="ECO:0000313" key="14">
    <source>
        <dbReference type="Proteomes" id="UP000464658"/>
    </source>
</evidence>
<feature type="binding site" evidence="11">
    <location>
        <position position="103"/>
    </location>
    <ligand>
        <name>Zn(2+)</name>
        <dbReference type="ChEBI" id="CHEBI:29105"/>
    </ligand>
</feature>
<keyword evidence="6 11" id="KW-0862">Zinc</keyword>
<protein>
    <submittedName>
        <fullName evidence="13">Peroxide operon regulator</fullName>
    </submittedName>
</protein>
<evidence type="ECO:0000256" key="5">
    <source>
        <dbReference type="ARBA" id="ARBA00022723"/>
    </source>
</evidence>
<name>A0A5S9M338_BACIA</name>
<evidence type="ECO:0000256" key="10">
    <source>
        <dbReference type="ARBA" id="ARBA00023211"/>
    </source>
</evidence>
<feature type="binding site" evidence="11">
    <location>
        <position position="100"/>
    </location>
    <ligand>
        <name>Zn(2+)</name>
        <dbReference type="ChEBI" id="CHEBI:29105"/>
    </ligand>
</feature>
<dbReference type="GO" id="GO:0045892">
    <property type="term" value="P:negative regulation of DNA-templated transcription"/>
    <property type="evidence" value="ECO:0007669"/>
    <property type="project" value="TreeGrafter"/>
</dbReference>
<dbReference type="InterPro" id="IPR043135">
    <property type="entry name" value="Fur_C"/>
</dbReference>
<feature type="binding site" evidence="12">
    <location>
        <position position="132"/>
    </location>
    <ligand>
        <name>Fe cation</name>
        <dbReference type="ChEBI" id="CHEBI:24875"/>
    </ligand>
</feature>
<comment type="cofactor">
    <cofactor evidence="12">
        <name>Mn(2+)</name>
        <dbReference type="ChEBI" id="CHEBI:29035"/>
    </cofactor>
    <cofactor evidence="12">
        <name>Fe(2+)</name>
        <dbReference type="ChEBI" id="CHEBI:29033"/>
    </cofactor>
    <text evidence="12">Binds 1 Mn(2+) or Fe(2+) ion per subunit.</text>
</comment>
<feature type="binding site" evidence="11">
    <location>
        <position position="143"/>
    </location>
    <ligand>
        <name>Zn(2+)</name>
        <dbReference type="ChEBI" id="CHEBI:29105"/>
    </ligand>
</feature>
<comment type="cofactor">
    <cofactor evidence="11">
        <name>Zn(2+)</name>
        <dbReference type="ChEBI" id="CHEBI:29105"/>
    </cofactor>
    <text evidence="11">Binds 1 zinc ion per subunit.</text>
</comment>
<proteinExistence type="inferred from homology"/>
<evidence type="ECO:0000256" key="4">
    <source>
        <dbReference type="ARBA" id="ARBA00022491"/>
    </source>
</evidence>
<evidence type="ECO:0000313" key="13">
    <source>
        <dbReference type="EMBL" id="BBP88007.1"/>
    </source>
</evidence>
<dbReference type="PANTHER" id="PTHR33202">
    <property type="entry name" value="ZINC UPTAKE REGULATION PROTEIN"/>
    <property type="match status" value="1"/>
</dbReference>
<dbReference type="EMBL" id="AP021906">
    <property type="protein sequence ID" value="BBP88007.1"/>
    <property type="molecule type" value="Genomic_DNA"/>
</dbReference>
<dbReference type="Pfam" id="PF01475">
    <property type="entry name" value="FUR"/>
    <property type="match status" value="1"/>
</dbReference>
<dbReference type="CDD" id="cd07153">
    <property type="entry name" value="Fur_like"/>
    <property type="match status" value="1"/>
</dbReference>
<dbReference type="GO" id="GO:0005737">
    <property type="term" value="C:cytoplasm"/>
    <property type="evidence" value="ECO:0007669"/>
    <property type="project" value="UniProtKB-SubCell"/>
</dbReference>
<evidence type="ECO:0000256" key="2">
    <source>
        <dbReference type="ARBA" id="ARBA00007957"/>
    </source>
</evidence>
<organism evidence="13 14">
    <name type="scientific">Bacillus safensis</name>
    <dbReference type="NCBI Taxonomy" id="561879"/>
    <lineage>
        <taxon>Bacteria</taxon>
        <taxon>Bacillati</taxon>
        <taxon>Bacillota</taxon>
        <taxon>Bacilli</taxon>
        <taxon>Bacillales</taxon>
        <taxon>Bacillaceae</taxon>
        <taxon>Bacillus</taxon>
    </lineage>
</organism>
<evidence type="ECO:0000256" key="3">
    <source>
        <dbReference type="ARBA" id="ARBA00022490"/>
    </source>
</evidence>